<dbReference type="Pfam" id="PF04055">
    <property type="entry name" value="Radical_SAM"/>
    <property type="match status" value="1"/>
</dbReference>
<dbReference type="SUPFAM" id="SSF52242">
    <property type="entry name" value="Cobalamin (vitamin B12)-binding domain"/>
    <property type="match status" value="1"/>
</dbReference>
<keyword evidence="5" id="KW-0479">Metal-binding</keyword>
<dbReference type="InterPro" id="IPR036724">
    <property type="entry name" value="Cobalamin-bd_sf"/>
</dbReference>
<proteinExistence type="predicted"/>
<protein>
    <submittedName>
        <fullName evidence="10">B12-binding domain-containing radical SAM protein</fullName>
    </submittedName>
</protein>
<dbReference type="GO" id="GO:0003824">
    <property type="term" value="F:catalytic activity"/>
    <property type="evidence" value="ECO:0007669"/>
    <property type="project" value="InterPro"/>
</dbReference>
<feature type="domain" description="Radical SAM core" evidence="9">
    <location>
        <begin position="171"/>
        <end position="410"/>
    </location>
</feature>
<evidence type="ECO:0000256" key="3">
    <source>
        <dbReference type="ARBA" id="ARBA00022679"/>
    </source>
</evidence>
<evidence type="ECO:0000256" key="2">
    <source>
        <dbReference type="ARBA" id="ARBA00022603"/>
    </source>
</evidence>
<dbReference type="Gene3D" id="3.40.50.280">
    <property type="entry name" value="Cobalamin-binding domain"/>
    <property type="match status" value="1"/>
</dbReference>
<evidence type="ECO:0000259" key="8">
    <source>
        <dbReference type="PROSITE" id="PS51332"/>
    </source>
</evidence>
<dbReference type="GO" id="GO:0051539">
    <property type="term" value="F:4 iron, 4 sulfur cluster binding"/>
    <property type="evidence" value="ECO:0007669"/>
    <property type="project" value="UniProtKB-KW"/>
</dbReference>
<dbReference type="SFLD" id="SFLDG01123">
    <property type="entry name" value="methyltransferase_(Class_B)"/>
    <property type="match status" value="1"/>
</dbReference>
<evidence type="ECO:0000256" key="5">
    <source>
        <dbReference type="ARBA" id="ARBA00022723"/>
    </source>
</evidence>
<feature type="domain" description="B12-binding" evidence="8">
    <location>
        <begin position="1"/>
        <end position="134"/>
    </location>
</feature>
<dbReference type="PANTHER" id="PTHR43409:SF7">
    <property type="entry name" value="BLL1977 PROTEIN"/>
    <property type="match status" value="1"/>
</dbReference>
<dbReference type="GO" id="GO:0046872">
    <property type="term" value="F:metal ion binding"/>
    <property type="evidence" value="ECO:0007669"/>
    <property type="project" value="UniProtKB-KW"/>
</dbReference>
<dbReference type="InterPro" id="IPR006638">
    <property type="entry name" value="Elp3/MiaA/NifB-like_rSAM"/>
</dbReference>
<dbReference type="Proteomes" id="UP000590964">
    <property type="component" value="Unassembled WGS sequence"/>
</dbReference>
<dbReference type="InterPro" id="IPR007197">
    <property type="entry name" value="rSAM"/>
</dbReference>
<evidence type="ECO:0000313" key="11">
    <source>
        <dbReference type="Proteomes" id="UP000590964"/>
    </source>
</evidence>
<keyword evidence="4" id="KW-0949">S-adenosyl-L-methionine</keyword>
<evidence type="ECO:0000256" key="6">
    <source>
        <dbReference type="ARBA" id="ARBA00023004"/>
    </source>
</evidence>
<dbReference type="SFLD" id="SFLDG01082">
    <property type="entry name" value="B12-binding_domain_containing"/>
    <property type="match status" value="1"/>
</dbReference>
<dbReference type="PROSITE" id="PS51332">
    <property type="entry name" value="B12_BINDING"/>
    <property type="match status" value="1"/>
</dbReference>
<dbReference type="InterPro" id="IPR051198">
    <property type="entry name" value="BchE-like"/>
</dbReference>
<dbReference type="InterPro" id="IPR023404">
    <property type="entry name" value="rSAM_horseshoe"/>
</dbReference>
<dbReference type="PROSITE" id="PS51918">
    <property type="entry name" value="RADICAL_SAM"/>
    <property type="match status" value="1"/>
</dbReference>
<gene>
    <name evidence="10" type="ORF">HA222_00435</name>
</gene>
<evidence type="ECO:0000259" key="9">
    <source>
        <dbReference type="PROSITE" id="PS51918"/>
    </source>
</evidence>
<organism evidence="10 11">
    <name type="scientific">Candidatus Iainarchaeum sp</name>
    <dbReference type="NCBI Taxonomy" id="3101447"/>
    <lineage>
        <taxon>Archaea</taxon>
        <taxon>Candidatus Iainarchaeota</taxon>
        <taxon>Candidatus Iainarchaeia</taxon>
        <taxon>Candidatus Iainarchaeales</taxon>
        <taxon>Candidatus Iainarchaeaceae</taxon>
        <taxon>Candidatus Iainarchaeum</taxon>
    </lineage>
</organism>
<dbReference type="EMBL" id="DUFW01000004">
    <property type="protein sequence ID" value="HIH21116.1"/>
    <property type="molecule type" value="Genomic_DNA"/>
</dbReference>
<keyword evidence="3" id="KW-0808">Transferase</keyword>
<dbReference type="InterPro" id="IPR006158">
    <property type="entry name" value="Cobalamin-bd"/>
</dbReference>
<dbReference type="PANTHER" id="PTHR43409">
    <property type="entry name" value="ANAEROBIC MAGNESIUM-PROTOPORPHYRIN IX MONOMETHYL ESTER CYCLASE-RELATED"/>
    <property type="match status" value="1"/>
</dbReference>
<dbReference type="CDD" id="cd02068">
    <property type="entry name" value="radical_SAM_B12_BD"/>
    <property type="match status" value="1"/>
</dbReference>
<dbReference type="CDD" id="cd01335">
    <property type="entry name" value="Radical_SAM"/>
    <property type="match status" value="1"/>
</dbReference>
<dbReference type="SUPFAM" id="SSF102114">
    <property type="entry name" value="Radical SAM enzymes"/>
    <property type="match status" value="1"/>
</dbReference>
<dbReference type="Gene3D" id="3.80.30.20">
    <property type="entry name" value="tm_1862 like domain"/>
    <property type="match status" value="1"/>
</dbReference>
<dbReference type="InterPro" id="IPR058240">
    <property type="entry name" value="rSAM_sf"/>
</dbReference>
<comment type="cofactor">
    <cofactor evidence="1">
        <name>[4Fe-4S] cluster</name>
        <dbReference type="ChEBI" id="CHEBI:49883"/>
    </cofactor>
</comment>
<dbReference type="Pfam" id="PF02310">
    <property type="entry name" value="B12-binding"/>
    <property type="match status" value="1"/>
</dbReference>
<accession>A0A7J4K0U2</accession>
<sequence>MKVCVLFPRFIVRNFGMPLGALYIVNALKKAGFEVVFIDGTVTSCAEAKERLLKERPDVLLVSMHTVFADYGFEISGFFKKNFPENKVVIGGPHASIMPEKTLKHESVDFVSFGEGEESIIELLKNISHPEKVKGIGFKKKGRPFLNAPASPICELDKLEFPDRTVLDDAYFKNGSSSIVTSRGCPFNCAFCQPTLNKIFGKDFRIRSPENVIKEIKEIKRVFKEKGAELKELHFTDDGLTYNKQWLEKLAKLMLKEKLGISWSANTRADTMPGLELLKLLKKTGLKSFSIGVESGDPYIRNEILRKGLSQEKLLSAFKLCKQAGIKTEAYLMVGSPEESEQSIQATLNVLDEIIPDFTQVTITSPLPETYLAQFVDEKKIGKVEKWSDFAYGEQSHLKLENFTKEQIKRVQMALVYAILSRAFLKNRFGIEAKYSALFRIFRPSIVNYSLRTLQFLRFKAKNLLKGN</sequence>
<dbReference type="InterPro" id="IPR034466">
    <property type="entry name" value="Methyltransferase_Class_B"/>
</dbReference>
<keyword evidence="6" id="KW-0408">Iron</keyword>
<keyword evidence="2" id="KW-0489">Methyltransferase</keyword>
<evidence type="ECO:0000313" key="10">
    <source>
        <dbReference type="EMBL" id="HIH21116.1"/>
    </source>
</evidence>
<comment type="caution">
    <text evidence="10">The sequence shown here is derived from an EMBL/GenBank/DDBJ whole genome shotgun (WGS) entry which is preliminary data.</text>
</comment>
<dbReference type="SFLD" id="SFLDS00029">
    <property type="entry name" value="Radical_SAM"/>
    <property type="match status" value="1"/>
</dbReference>
<evidence type="ECO:0000256" key="1">
    <source>
        <dbReference type="ARBA" id="ARBA00001966"/>
    </source>
</evidence>
<evidence type="ECO:0000256" key="7">
    <source>
        <dbReference type="ARBA" id="ARBA00023014"/>
    </source>
</evidence>
<evidence type="ECO:0000256" key="4">
    <source>
        <dbReference type="ARBA" id="ARBA00022691"/>
    </source>
</evidence>
<reference evidence="11" key="1">
    <citation type="journal article" date="2020" name="bioRxiv">
        <title>A rank-normalized archaeal taxonomy based on genome phylogeny resolves widespread incomplete and uneven classifications.</title>
        <authorList>
            <person name="Rinke C."/>
            <person name="Chuvochina M."/>
            <person name="Mussig A.J."/>
            <person name="Chaumeil P.-A."/>
            <person name="Waite D.W."/>
            <person name="Whitman W.B."/>
            <person name="Parks D.H."/>
            <person name="Hugenholtz P."/>
        </authorList>
    </citation>
    <scope>NUCLEOTIDE SEQUENCE [LARGE SCALE GENOMIC DNA]</scope>
</reference>
<dbReference type="AlphaFoldDB" id="A0A7J4K0U2"/>
<dbReference type="GO" id="GO:0031419">
    <property type="term" value="F:cobalamin binding"/>
    <property type="evidence" value="ECO:0007669"/>
    <property type="project" value="InterPro"/>
</dbReference>
<keyword evidence="7" id="KW-0411">Iron-sulfur</keyword>
<dbReference type="SMART" id="SM00729">
    <property type="entry name" value="Elp3"/>
    <property type="match status" value="1"/>
</dbReference>
<name>A0A7J4K0U2_9ARCH</name>